<feature type="compositionally biased region" description="Low complexity" evidence="2">
    <location>
        <begin position="304"/>
        <end position="316"/>
    </location>
</feature>
<reference evidence="5" key="2">
    <citation type="submission" date="2020-09" db="EMBL/GenBank/DDBJ databases">
        <authorList>
            <person name="Sun Q."/>
            <person name="Ohkuma M."/>
        </authorList>
    </citation>
    <scope>NUCLEOTIDE SEQUENCE</scope>
    <source>
        <strain evidence="5">JCM 5016</strain>
    </source>
</reference>
<evidence type="ECO:0000259" key="4">
    <source>
        <dbReference type="Pfam" id="PF03067"/>
    </source>
</evidence>
<reference evidence="5" key="1">
    <citation type="journal article" date="2014" name="Int. J. Syst. Evol. Microbiol.">
        <title>Complete genome sequence of Corynebacterium casei LMG S-19264T (=DSM 44701T), isolated from a smear-ripened cheese.</title>
        <authorList>
            <consortium name="US DOE Joint Genome Institute (JGI-PGF)"/>
            <person name="Walter F."/>
            <person name="Albersmeier A."/>
            <person name="Kalinowski J."/>
            <person name="Ruckert C."/>
        </authorList>
    </citation>
    <scope>NUCLEOTIDE SEQUENCE</scope>
    <source>
        <strain evidence="5">JCM 5016</strain>
    </source>
</reference>
<organism evidence="5 6">
    <name type="scientific">Streptomyces echinoruber</name>
    <dbReference type="NCBI Taxonomy" id="68898"/>
    <lineage>
        <taxon>Bacteria</taxon>
        <taxon>Bacillati</taxon>
        <taxon>Actinomycetota</taxon>
        <taxon>Actinomycetes</taxon>
        <taxon>Kitasatosporales</taxon>
        <taxon>Streptomycetaceae</taxon>
        <taxon>Streptomyces</taxon>
    </lineage>
</organism>
<evidence type="ECO:0000256" key="2">
    <source>
        <dbReference type="SAM" id="MobiDB-lite"/>
    </source>
</evidence>
<keyword evidence="3" id="KW-0472">Membrane</keyword>
<keyword evidence="6" id="KW-1185">Reference proteome</keyword>
<dbReference type="Proteomes" id="UP000623010">
    <property type="component" value="Unassembled WGS sequence"/>
</dbReference>
<gene>
    <name evidence="5" type="ORF">GCM10010389_43500</name>
</gene>
<feature type="domain" description="Chitin-binding type-4" evidence="4">
    <location>
        <begin position="60"/>
        <end position="237"/>
    </location>
</feature>
<keyword evidence="3" id="KW-1133">Transmembrane helix</keyword>
<sequence length="347" mass="35619">MARMARRTRMTRRVRTTRRTWTARRAWTSGRIRRALAAAGAAVAASGLLTVGTAGTARAHGAPTDPVSRVVACSPEGGSRAATAACRAAVAANGAPFTAWDNLRVAGVNGRDRQVIPDGHLCSGGLSAYRGLDLARTDWPATRLSPGARLTMTYASTIPHTGTFRLYLTKPGYDPAKPLTWSDLPARPFAEVTDPPLTDGAYRIRATLPADRTGRHVLFTVWQNSSTPDTYYSCSDVVFPKRFGGSVTAAPSGGPAPAAPSGGSHNPGSRNPGSHGPASHAARAASPAAGTAAAQDRSAPARPASTPVAASGDAAAPGPSAPLLVGGAAAVLVLTGGTALVLRLRRR</sequence>
<feature type="transmembrane region" description="Helical" evidence="3">
    <location>
        <begin position="323"/>
        <end position="342"/>
    </location>
</feature>
<name>A0A918VIQ7_9ACTN</name>
<dbReference type="InterPro" id="IPR004302">
    <property type="entry name" value="Cellulose/chitin-bd_N"/>
</dbReference>
<dbReference type="PANTHER" id="PTHR34823:SF1">
    <property type="entry name" value="CHITIN-BINDING TYPE-4 DOMAIN-CONTAINING PROTEIN"/>
    <property type="match status" value="1"/>
</dbReference>
<feature type="compositionally biased region" description="Low complexity" evidence="2">
    <location>
        <begin position="249"/>
        <end position="294"/>
    </location>
</feature>
<dbReference type="CDD" id="cd21177">
    <property type="entry name" value="LPMO_AA10"/>
    <property type="match status" value="1"/>
</dbReference>
<comment type="caution">
    <text evidence="5">The sequence shown here is derived from an EMBL/GenBank/DDBJ whole genome shotgun (WGS) entry which is preliminary data.</text>
</comment>
<keyword evidence="3" id="KW-0812">Transmembrane</keyword>
<accession>A0A918VIQ7</accession>
<evidence type="ECO:0000256" key="1">
    <source>
        <dbReference type="ARBA" id="ARBA00022729"/>
    </source>
</evidence>
<evidence type="ECO:0000313" key="6">
    <source>
        <dbReference type="Proteomes" id="UP000623010"/>
    </source>
</evidence>
<evidence type="ECO:0000256" key="3">
    <source>
        <dbReference type="SAM" id="Phobius"/>
    </source>
</evidence>
<dbReference type="InterPro" id="IPR014756">
    <property type="entry name" value="Ig_E-set"/>
</dbReference>
<dbReference type="Gene3D" id="2.70.50.50">
    <property type="entry name" value="chitin-binding protein cbp21"/>
    <property type="match status" value="1"/>
</dbReference>
<keyword evidence="1" id="KW-0732">Signal</keyword>
<dbReference type="Pfam" id="PF03067">
    <property type="entry name" value="LPMO_10"/>
    <property type="match status" value="1"/>
</dbReference>
<proteinExistence type="predicted"/>
<feature type="region of interest" description="Disordered" evidence="2">
    <location>
        <begin position="249"/>
        <end position="316"/>
    </location>
</feature>
<dbReference type="EMBL" id="BMWH01000019">
    <property type="protein sequence ID" value="GGZ99738.1"/>
    <property type="molecule type" value="Genomic_DNA"/>
</dbReference>
<evidence type="ECO:0000313" key="5">
    <source>
        <dbReference type="EMBL" id="GGZ99738.1"/>
    </source>
</evidence>
<dbReference type="PANTHER" id="PTHR34823">
    <property type="entry name" value="GLCNAC-BINDING PROTEIN A"/>
    <property type="match status" value="1"/>
</dbReference>
<protein>
    <recommendedName>
        <fullName evidence="4">Chitin-binding type-4 domain-containing protein</fullName>
    </recommendedName>
</protein>
<dbReference type="SUPFAM" id="SSF81296">
    <property type="entry name" value="E set domains"/>
    <property type="match status" value="1"/>
</dbReference>
<dbReference type="InterPro" id="IPR051024">
    <property type="entry name" value="GlcNAc_Chitin_IntDeg"/>
</dbReference>
<dbReference type="AlphaFoldDB" id="A0A918VIQ7"/>